<dbReference type="RefSeq" id="WP_379994066.1">
    <property type="nucleotide sequence ID" value="NZ_JBHSGN010000033.1"/>
</dbReference>
<reference evidence="2" key="1">
    <citation type="journal article" date="2019" name="Int. J. Syst. Evol. Microbiol.">
        <title>The Global Catalogue of Microorganisms (GCM) 10K type strain sequencing project: providing services to taxonomists for standard genome sequencing and annotation.</title>
        <authorList>
            <consortium name="The Broad Institute Genomics Platform"/>
            <consortium name="The Broad Institute Genome Sequencing Center for Infectious Disease"/>
            <person name="Wu L."/>
            <person name="Ma J."/>
        </authorList>
    </citation>
    <scope>NUCLEOTIDE SEQUENCE [LARGE SCALE GENOMIC DNA]</scope>
    <source>
        <strain evidence="2">CCUG 66188</strain>
    </source>
</reference>
<organism evidence="1 2">
    <name type="scientific">Dysgonomonas termitidis</name>
    <dbReference type="NCBI Taxonomy" id="1516126"/>
    <lineage>
        <taxon>Bacteria</taxon>
        <taxon>Pseudomonadati</taxon>
        <taxon>Bacteroidota</taxon>
        <taxon>Bacteroidia</taxon>
        <taxon>Bacteroidales</taxon>
        <taxon>Dysgonomonadaceae</taxon>
        <taxon>Dysgonomonas</taxon>
    </lineage>
</organism>
<feature type="non-terminal residue" evidence="1">
    <location>
        <position position="1"/>
    </location>
</feature>
<dbReference type="EMBL" id="JBHSGN010000033">
    <property type="protein sequence ID" value="MFC4672854.1"/>
    <property type="molecule type" value="Genomic_DNA"/>
</dbReference>
<proteinExistence type="predicted"/>
<comment type="caution">
    <text evidence="1">The sequence shown here is derived from an EMBL/GenBank/DDBJ whole genome shotgun (WGS) entry which is preliminary data.</text>
</comment>
<name>A0ABV9KSP3_9BACT</name>
<dbReference type="Proteomes" id="UP001596023">
    <property type="component" value="Unassembled WGS sequence"/>
</dbReference>
<evidence type="ECO:0008006" key="3">
    <source>
        <dbReference type="Google" id="ProtNLM"/>
    </source>
</evidence>
<sequence>GKCINDASFVFTGTGSVNVQAYCPLNHITAVLAEGTYNSEGCQNAGGMTSPGNHTGNDDYIVNASEAHEAWISPLVKNGATPNWYGYIFYIGNVDNGRYDHYDASNGLQYVKYGFTIYSSPRNNASLGYTSLRKCILNLIYN</sequence>
<gene>
    <name evidence="1" type="ORF">ACFO6W_04020</name>
</gene>
<evidence type="ECO:0000313" key="1">
    <source>
        <dbReference type="EMBL" id="MFC4672854.1"/>
    </source>
</evidence>
<protein>
    <recommendedName>
        <fullName evidence="3">Fibrobacter succinogenes major paralogous domain-containing protein</fullName>
    </recommendedName>
</protein>
<keyword evidence="2" id="KW-1185">Reference proteome</keyword>
<evidence type="ECO:0000313" key="2">
    <source>
        <dbReference type="Proteomes" id="UP001596023"/>
    </source>
</evidence>
<accession>A0ABV9KSP3</accession>